<dbReference type="Proteomes" id="UP001165740">
    <property type="component" value="Chromosome 12"/>
</dbReference>
<keyword evidence="3" id="KW-1185">Reference proteome</keyword>
<dbReference type="PANTHER" id="PTHR16967:SF1">
    <property type="entry name" value="LEYDIG CELL TUMOR 10 KDA PROTEIN HOMOLOG"/>
    <property type="match status" value="1"/>
</dbReference>
<dbReference type="OMA" id="IEHETAM"/>
<gene>
    <name evidence="4" type="primary">LOC106070287</name>
</gene>
<feature type="region of interest" description="Disordered" evidence="2">
    <location>
        <begin position="1"/>
        <end position="28"/>
    </location>
</feature>
<proteinExistence type="inferred from homology"/>
<evidence type="ECO:0000313" key="4">
    <source>
        <dbReference type="RefSeq" id="XP_055861402.1"/>
    </source>
</evidence>
<accession>A0A9W2YF88</accession>
<dbReference type="AlphaFoldDB" id="A0A9W2YF88"/>
<name>A0A9W2YF88_BIOGL</name>
<evidence type="ECO:0000256" key="1">
    <source>
        <dbReference type="ARBA" id="ARBA00006802"/>
    </source>
</evidence>
<reference evidence="4" key="1">
    <citation type="submission" date="2025-08" db="UniProtKB">
        <authorList>
            <consortium name="RefSeq"/>
        </authorList>
    </citation>
    <scope>IDENTIFICATION</scope>
</reference>
<feature type="compositionally biased region" description="Low complexity" evidence="2">
    <location>
        <begin position="80"/>
        <end position="94"/>
    </location>
</feature>
<sequence>MAQGKYKPSKIQVPGKKKEKKNKNKGVLKKGHILIAPKKAKLVEAAKLKKDLEKGIRACIEEELTAKTVSLEPRSLAMLKSSTSKTASTSSKKK</sequence>
<evidence type="ECO:0000313" key="3">
    <source>
        <dbReference type="Proteomes" id="UP001165740"/>
    </source>
</evidence>
<dbReference type="GeneID" id="106070287"/>
<feature type="region of interest" description="Disordered" evidence="2">
    <location>
        <begin position="75"/>
        <end position="94"/>
    </location>
</feature>
<dbReference type="RefSeq" id="XP_055861402.1">
    <property type="nucleotide sequence ID" value="XM_056005427.1"/>
</dbReference>
<dbReference type="PANTHER" id="PTHR16967">
    <property type="entry name" value="LEYDIG CELL TUMOR 10 KDA PROTEIN HOMOLOG"/>
    <property type="match status" value="1"/>
</dbReference>
<dbReference type="Pfam" id="PF09495">
    <property type="entry name" value="DUF2462"/>
    <property type="match status" value="1"/>
</dbReference>
<dbReference type="InterPro" id="IPR019034">
    <property type="entry name" value="UPF0390"/>
</dbReference>
<feature type="compositionally biased region" description="Basic residues" evidence="2">
    <location>
        <begin position="15"/>
        <end position="28"/>
    </location>
</feature>
<comment type="similarity">
    <text evidence="1">Belongs to the UPF0390 family.</text>
</comment>
<evidence type="ECO:0000256" key="2">
    <source>
        <dbReference type="SAM" id="MobiDB-lite"/>
    </source>
</evidence>
<organism evidence="3 4">
    <name type="scientific">Biomphalaria glabrata</name>
    <name type="common">Bloodfluke planorb</name>
    <name type="synonym">Freshwater snail</name>
    <dbReference type="NCBI Taxonomy" id="6526"/>
    <lineage>
        <taxon>Eukaryota</taxon>
        <taxon>Metazoa</taxon>
        <taxon>Spiralia</taxon>
        <taxon>Lophotrochozoa</taxon>
        <taxon>Mollusca</taxon>
        <taxon>Gastropoda</taxon>
        <taxon>Heterobranchia</taxon>
        <taxon>Euthyneura</taxon>
        <taxon>Panpulmonata</taxon>
        <taxon>Hygrophila</taxon>
        <taxon>Lymnaeoidea</taxon>
        <taxon>Planorbidae</taxon>
        <taxon>Biomphalaria</taxon>
    </lineage>
</organism>
<protein>
    <submittedName>
        <fullName evidence="4">Leydig cell tumor 10 kDa protein homolog</fullName>
    </submittedName>
</protein>